<evidence type="ECO:0000256" key="3">
    <source>
        <dbReference type="ARBA" id="ARBA00022729"/>
    </source>
</evidence>
<keyword evidence="3 7" id="KW-0732">Signal</keyword>
<dbReference type="RefSeq" id="WP_261834771.1">
    <property type="nucleotide sequence ID" value="NZ_AP024881.1"/>
</dbReference>
<evidence type="ECO:0000256" key="4">
    <source>
        <dbReference type="ARBA" id="ARBA00022764"/>
    </source>
</evidence>
<dbReference type="CDD" id="cd03020">
    <property type="entry name" value="DsbA_DsbC_DsbG"/>
    <property type="match status" value="1"/>
</dbReference>
<evidence type="ECO:0000259" key="9">
    <source>
        <dbReference type="Pfam" id="PF13098"/>
    </source>
</evidence>
<sequence length="247" mass="27236">MKHLSRTLGLILCSLFVFKASAADIDQAQLKERFAKIGVTILQAEPSEMDGILELTTDQGTFYASPKGDFFIPGKLYSLDENGKFEDVVAKRNGPKFIKMFNEMQDEMIVYKAKDEKYVVTVFTDISCGYCLKLHRDMKAYNDLGITIRYLAFPRAGATSDIGTQMANIWCSDDPQAAMNDAKLRGQSVSASADKIKQCQDLVVKQHQLGRAIGVTGTPAVYTPNGVNVGGYLSPEALLQRLQAEKS</sequence>
<accession>A0A0B8NTZ3</accession>
<dbReference type="Pfam" id="PF10411">
    <property type="entry name" value="DsbC_N"/>
    <property type="match status" value="1"/>
</dbReference>
<feature type="domain" description="Thioredoxin-like fold" evidence="9">
    <location>
        <begin position="113"/>
        <end position="242"/>
    </location>
</feature>
<dbReference type="InterPro" id="IPR009094">
    <property type="entry name" value="DiS-bond_isomerase_DsbC/G_N_sf"/>
</dbReference>
<keyword evidence="4 7" id="KW-0574">Periplasm</keyword>
<dbReference type="EMBL" id="BBRZ01000002">
    <property type="protein sequence ID" value="GAM54259.1"/>
    <property type="molecule type" value="Genomic_DNA"/>
</dbReference>
<proteinExistence type="inferred from homology"/>
<evidence type="ECO:0000313" key="11">
    <source>
        <dbReference type="Proteomes" id="UP000031671"/>
    </source>
</evidence>
<comment type="subcellular location">
    <subcellularLocation>
        <location evidence="1 7">Periplasm</location>
    </subcellularLocation>
</comment>
<dbReference type="InterPro" id="IPR012336">
    <property type="entry name" value="Thioredoxin-like_fold"/>
</dbReference>
<comment type="function">
    <text evidence="7">Required for disulfide bond formation in some periplasmic proteins. Acts by transferring its disulfide bond to other proteins and is reduced in the process.</text>
</comment>
<evidence type="ECO:0000256" key="2">
    <source>
        <dbReference type="ARBA" id="ARBA00009813"/>
    </source>
</evidence>
<dbReference type="AlphaFoldDB" id="A0A0B8NTZ3"/>
<dbReference type="Gene3D" id="3.40.30.10">
    <property type="entry name" value="Glutaredoxin"/>
    <property type="match status" value="1"/>
</dbReference>
<dbReference type="InterPro" id="IPR051470">
    <property type="entry name" value="Thiol:disulfide_interchange"/>
</dbReference>
<keyword evidence="5" id="KW-1015">Disulfide bond</keyword>
<evidence type="ECO:0000256" key="6">
    <source>
        <dbReference type="ARBA" id="ARBA00023284"/>
    </source>
</evidence>
<comment type="caution">
    <text evidence="10">The sequence shown here is derived from an EMBL/GenBank/DDBJ whole genome shotgun (WGS) entry which is preliminary data.</text>
</comment>
<protein>
    <recommendedName>
        <fullName evidence="7">Thiol:disulfide interchange protein</fullName>
    </recommendedName>
</protein>
<gene>
    <name evidence="10" type="ORF">JCM19231_251</name>
</gene>
<keyword evidence="6 7" id="KW-0676">Redox-active center</keyword>
<organism evidence="10 11">
    <name type="scientific">Vibrio ishigakensis</name>
    <dbReference type="NCBI Taxonomy" id="1481914"/>
    <lineage>
        <taxon>Bacteria</taxon>
        <taxon>Pseudomonadati</taxon>
        <taxon>Pseudomonadota</taxon>
        <taxon>Gammaproteobacteria</taxon>
        <taxon>Vibrionales</taxon>
        <taxon>Vibrionaceae</taxon>
        <taxon>Vibrio</taxon>
    </lineage>
</organism>
<dbReference type="PANTHER" id="PTHR35272">
    <property type="entry name" value="THIOL:DISULFIDE INTERCHANGE PROTEIN DSBC-RELATED"/>
    <property type="match status" value="1"/>
</dbReference>
<reference evidence="10 11" key="1">
    <citation type="submission" date="2015-01" db="EMBL/GenBank/DDBJ databases">
        <title>Vibrio sp. C1 JCM 19231 whole genome shotgun sequence.</title>
        <authorList>
            <person name="Sawabe T."/>
            <person name="Meirelles P."/>
            <person name="Feng G."/>
            <person name="Sayaka M."/>
            <person name="Hattori M."/>
            <person name="Ohkuma M."/>
        </authorList>
    </citation>
    <scope>NUCLEOTIDE SEQUENCE [LARGE SCALE GENOMIC DNA]</scope>
    <source>
        <strain evidence="11">JCM 19231</strain>
    </source>
</reference>
<evidence type="ECO:0000256" key="7">
    <source>
        <dbReference type="RuleBase" id="RU364038"/>
    </source>
</evidence>
<name>A0A0B8NTZ3_9VIBR</name>
<feature type="signal peptide" evidence="7">
    <location>
        <begin position="1"/>
        <end position="22"/>
    </location>
</feature>
<dbReference type="Proteomes" id="UP000031671">
    <property type="component" value="Unassembled WGS sequence"/>
</dbReference>
<evidence type="ECO:0000256" key="5">
    <source>
        <dbReference type="ARBA" id="ARBA00023157"/>
    </source>
</evidence>
<feature type="domain" description="Disulphide bond isomerase DsbC/G N-terminal" evidence="8">
    <location>
        <begin position="23"/>
        <end position="82"/>
    </location>
</feature>
<dbReference type="GO" id="GO:0042597">
    <property type="term" value="C:periplasmic space"/>
    <property type="evidence" value="ECO:0007669"/>
    <property type="project" value="UniProtKB-SubCell"/>
</dbReference>
<comment type="similarity">
    <text evidence="2 7">Belongs to the thioredoxin family. DsbC subfamily.</text>
</comment>
<dbReference type="Pfam" id="PF13098">
    <property type="entry name" value="Thioredoxin_2"/>
    <property type="match status" value="1"/>
</dbReference>
<evidence type="ECO:0000256" key="1">
    <source>
        <dbReference type="ARBA" id="ARBA00004418"/>
    </source>
</evidence>
<reference evidence="10 11" key="2">
    <citation type="submission" date="2015-01" db="EMBL/GenBank/DDBJ databases">
        <authorList>
            <consortium name="NBRP consortium"/>
            <person name="Sawabe T."/>
            <person name="Meirelles P."/>
            <person name="Feng G."/>
            <person name="Sayaka M."/>
            <person name="Hattori M."/>
            <person name="Ohkuma M."/>
        </authorList>
    </citation>
    <scope>NUCLEOTIDE SEQUENCE [LARGE SCALE GENOMIC DNA]</scope>
    <source>
        <strain evidence="11">JCM 19231</strain>
    </source>
</reference>
<dbReference type="SUPFAM" id="SSF54423">
    <property type="entry name" value="DsbC/DsbG N-terminal domain-like"/>
    <property type="match status" value="1"/>
</dbReference>
<dbReference type="InterPro" id="IPR033954">
    <property type="entry name" value="DiS-bond_Isoase_DsbC/G"/>
</dbReference>
<evidence type="ECO:0000313" key="10">
    <source>
        <dbReference type="EMBL" id="GAM54259.1"/>
    </source>
</evidence>
<dbReference type="InterPro" id="IPR018950">
    <property type="entry name" value="DiS-bond_isomerase_DsbC/G_N"/>
</dbReference>
<keyword evidence="11" id="KW-1185">Reference proteome</keyword>
<dbReference type="PANTHER" id="PTHR35272:SF3">
    <property type="entry name" value="THIOL:DISULFIDE INTERCHANGE PROTEIN DSBC"/>
    <property type="match status" value="1"/>
</dbReference>
<dbReference type="InterPro" id="IPR036249">
    <property type="entry name" value="Thioredoxin-like_sf"/>
</dbReference>
<dbReference type="Gene3D" id="3.10.450.70">
    <property type="entry name" value="Disulphide bond isomerase, DsbC/G, N-terminal"/>
    <property type="match status" value="1"/>
</dbReference>
<feature type="chain" id="PRO_5010008604" description="Thiol:disulfide interchange protein" evidence="7">
    <location>
        <begin position="23"/>
        <end position="247"/>
    </location>
</feature>
<evidence type="ECO:0000259" key="8">
    <source>
        <dbReference type="Pfam" id="PF10411"/>
    </source>
</evidence>
<dbReference type="SUPFAM" id="SSF52833">
    <property type="entry name" value="Thioredoxin-like"/>
    <property type="match status" value="1"/>
</dbReference>